<gene>
    <name evidence="1" type="ORF">IPP15_19290</name>
</gene>
<proteinExistence type="predicted"/>
<evidence type="ECO:0000313" key="1">
    <source>
        <dbReference type="EMBL" id="MBK9984481.1"/>
    </source>
</evidence>
<dbReference type="AlphaFoldDB" id="A0A9D7SYD7"/>
<name>A0A9D7SYD7_9BACT</name>
<organism evidence="1 2">
    <name type="scientific">Candidatus Opimibacter skivensis</name>
    <dbReference type="NCBI Taxonomy" id="2982028"/>
    <lineage>
        <taxon>Bacteria</taxon>
        <taxon>Pseudomonadati</taxon>
        <taxon>Bacteroidota</taxon>
        <taxon>Saprospiria</taxon>
        <taxon>Saprospirales</taxon>
        <taxon>Saprospiraceae</taxon>
        <taxon>Candidatus Opimibacter</taxon>
    </lineage>
</organism>
<reference evidence="1 2" key="1">
    <citation type="submission" date="2020-10" db="EMBL/GenBank/DDBJ databases">
        <title>Connecting structure to function with the recovery of over 1000 high-quality activated sludge metagenome-assembled genomes encoding full-length rRNA genes using long-read sequencing.</title>
        <authorList>
            <person name="Singleton C.M."/>
            <person name="Petriglieri F."/>
            <person name="Kristensen J.M."/>
            <person name="Kirkegaard R.H."/>
            <person name="Michaelsen T.Y."/>
            <person name="Andersen M.H."/>
            <person name="Karst S.M."/>
            <person name="Dueholm M.S."/>
            <person name="Nielsen P.H."/>
            <person name="Albertsen M."/>
        </authorList>
    </citation>
    <scope>NUCLEOTIDE SEQUENCE [LARGE SCALE GENOMIC DNA]</scope>
    <source>
        <strain evidence="1">Ribe_18-Q3-R11-54_MAXAC.273</strain>
    </source>
</reference>
<comment type="caution">
    <text evidence="1">The sequence shown here is derived from an EMBL/GenBank/DDBJ whole genome shotgun (WGS) entry which is preliminary data.</text>
</comment>
<dbReference type="Proteomes" id="UP000808337">
    <property type="component" value="Unassembled WGS sequence"/>
</dbReference>
<sequence length="226" mass="25628">MNSSPPYGRIGIDQTGIEIYYPIAEDLVLGYYCPSTRNKFNLVYGMSPVIDNLINNLKNRGSISLTEENIGFFNQKQLLNSYRFIYSSQDNFGESKEYLDKYPEFKKVESRITAGPIKQNGMPMGDVLVVFTKSLSFMVSIYDLHSGSAISFKTKEFPIFLTQLNGEEIENVELYSDQVLVRGMREIKINSVDPITTEISIGHANPVMNQLIDSLKNKQNHQKDIG</sequence>
<protein>
    <submittedName>
        <fullName evidence="1">Uncharacterized protein</fullName>
    </submittedName>
</protein>
<evidence type="ECO:0000313" key="2">
    <source>
        <dbReference type="Proteomes" id="UP000808337"/>
    </source>
</evidence>
<dbReference type="EMBL" id="JADKGY010000029">
    <property type="protein sequence ID" value="MBK9984481.1"/>
    <property type="molecule type" value="Genomic_DNA"/>
</dbReference>
<accession>A0A9D7SYD7</accession>